<evidence type="ECO:0008006" key="2">
    <source>
        <dbReference type="Google" id="ProtNLM"/>
    </source>
</evidence>
<dbReference type="InterPro" id="IPR017101">
    <property type="entry name" value="P-loop_ATP/GTP-bd_All4644_prd"/>
</dbReference>
<dbReference type="SUPFAM" id="SSF52540">
    <property type="entry name" value="P-loop containing nucleoside triphosphate hydrolases"/>
    <property type="match status" value="1"/>
</dbReference>
<dbReference type="EMBL" id="CADCTM010000274">
    <property type="protein sequence ID" value="CAA9247445.1"/>
    <property type="molecule type" value="Genomic_DNA"/>
</dbReference>
<dbReference type="PIRSF" id="PIRSF037081">
    <property type="entry name" value="P-loop_All4644_prd"/>
    <property type="match status" value="1"/>
</dbReference>
<dbReference type="PANTHER" id="PTHR12083">
    <property type="entry name" value="BIFUNCTIONAL POLYNUCLEOTIDE PHOSPHATASE/KINASE"/>
    <property type="match status" value="1"/>
</dbReference>
<dbReference type="InterPro" id="IPR027417">
    <property type="entry name" value="P-loop_NTPase"/>
</dbReference>
<dbReference type="Gene3D" id="3.40.50.300">
    <property type="entry name" value="P-loop containing nucleotide triphosphate hydrolases"/>
    <property type="match status" value="1"/>
</dbReference>
<protein>
    <recommendedName>
        <fullName evidence="2">Polynucleotide kinase 3-phosphatase-like</fullName>
    </recommendedName>
</protein>
<proteinExistence type="predicted"/>
<dbReference type="PANTHER" id="PTHR12083:SF9">
    <property type="entry name" value="BIFUNCTIONAL POLYNUCLEOTIDE PHOSPHATASE_KINASE"/>
    <property type="match status" value="1"/>
</dbReference>
<dbReference type="Pfam" id="PF13671">
    <property type="entry name" value="AAA_33"/>
    <property type="match status" value="1"/>
</dbReference>
<dbReference type="GO" id="GO:0003690">
    <property type="term" value="F:double-stranded DNA binding"/>
    <property type="evidence" value="ECO:0007669"/>
    <property type="project" value="TreeGrafter"/>
</dbReference>
<gene>
    <name evidence="1" type="ORF">AVDCRST_MAG92-1856</name>
</gene>
<organism evidence="1">
    <name type="scientific">uncultured Coleofasciculus sp</name>
    <dbReference type="NCBI Taxonomy" id="1267456"/>
    <lineage>
        <taxon>Bacteria</taxon>
        <taxon>Bacillati</taxon>
        <taxon>Cyanobacteriota</taxon>
        <taxon>Cyanophyceae</taxon>
        <taxon>Coleofasciculales</taxon>
        <taxon>Coleofasciculaceae</taxon>
        <taxon>Coleofasciculus</taxon>
        <taxon>environmental samples</taxon>
    </lineage>
</organism>
<dbReference type="GO" id="GO:0046404">
    <property type="term" value="F:ATP-dependent polydeoxyribonucleotide 5'-hydroxyl-kinase activity"/>
    <property type="evidence" value="ECO:0007669"/>
    <property type="project" value="TreeGrafter"/>
</dbReference>
<reference evidence="1" key="1">
    <citation type="submission" date="2020-02" db="EMBL/GenBank/DDBJ databases">
        <authorList>
            <person name="Meier V. D."/>
        </authorList>
    </citation>
    <scope>NUCLEOTIDE SEQUENCE</scope>
    <source>
        <strain evidence="1">AVDCRST_MAG92</strain>
    </source>
</reference>
<dbReference type="GO" id="GO:0006281">
    <property type="term" value="P:DNA repair"/>
    <property type="evidence" value="ECO:0007669"/>
    <property type="project" value="TreeGrafter"/>
</dbReference>
<accession>A0A6J4IDR9</accession>
<sequence>MELVIFIGLQASGKSTFFHKNFATTHNLVSKDLMPNNKNRARRQAQLIEQALQTGHSVVVDNTNPTIEDRASLIQLGKVHKAEIIGYYFQSHVSRCLERNQQRLGKEKVPNVGIYATSRKLERPTIAEGFDKLFYVKIADNTDFDICPWSDSEFADG</sequence>
<dbReference type="GO" id="GO:0046403">
    <property type="term" value="F:polynucleotide 3'-phosphatase activity"/>
    <property type="evidence" value="ECO:0007669"/>
    <property type="project" value="TreeGrafter"/>
</dbReference>
<name>A0A6J4IDR9_9CYAN</name>
<evidence type="ECO:0000313" key="1">
    <source>
        <dbReference type="EMBL" id="CAA9247445.1"/>
    </source>
</evidence>
<dbReference type="AlphaFoldDB" id="A0A6J4IDR9"/>